<evidence type="ECO:0000313" key="3">
    <source>
        <dbReference type="Proteomes" id="UP000192223"/>
    </source>
</evidence>
<name>A0A1W4X798_AGRPL</name>
<gene>
    <name evidence="4" type="primary">LOC108739037</name>
</gene>
<sequence length="960" mass="108583">MLPQATGLRNLSQQNLLQELRLFIGGTSKTIKCNSLELTKTALSLLKQLPPCREAVFEYFHVVFDNATLNYVTRLEKEIATGQMPPASEDDETTISEIHSVLCNFISTNAEAWAPIISTWSLELLGELSTRYAGRAHVSTGVNETLQLWMSCISTRTLIDVTTQCLSCLMNSDTEACISALLDTSVKHSPNFDWVVAHVGSCFPNTVITRVLSCGLKDFCQNKSYEQGCDSPKLKSVVGILGHLAGGHCNDIRTALLDLFNWSHKHMLFQDDSTKSQKKATVPFLLQLAYLSPTLFSTICKDIKKTLTLDVIVELYNYTDDWCKYFGSSESLQTLLVNLILKCDVGAVQIINLLMDCIQTDKLATDDECVKRNIRDTSREILELVLHEVDSAVRVQSQQNESVHILQCFVREILDVHELLLSPDKVKYQTAAQIVTFVGHTNPYLLINSITFLFENSKTDEQLVLIVKILFNELIDKTLQPYADKKGHFAMVLEQVLSKVNTRINLAKEIEDDIDSMLVWKNLLILLQWEKGEVFLLKSKIISRAIHANFISLTRLFRSEKLPSSTLHVFAELFEIFGIPSHVDHESYRIPIKALLDCSIAVVKYFFVCCNEQDEIVKHNGWRRVRTILKRLCLHSKAVRVLTLRELLEKSLYTKNSVLFGAKNTKLEKNVEFDKSVLEQNKRMSKTIPLTKHSSVFNGGIIGTGKRMPATHEALSQDVVAENTDQLLNTIKACCATLTEADAKVLDVSLDNVTLVSLLLVQFVSPDVMYNGLPWPEEEFAKVTIERDLYIRRLFNNNPVMWELLSFIAVYRPTLCYCSVLLRALTATLIHQWNSMGNQSKSTDTGNYNSLMDTTVKVLDVMALGQLLPPPLSGIRDVILYLKNSEIVQILRNCVWNYMRDNVPSPALFTCDSAGVYWRDPSHSKPLEMYTSTLRLIMQKNIKTVGQSYCQMFVIMPHSN</sequence>
<reference evidence="4" key="1">
    <citation type="submission" date="2025-08" db="UniProtKB">
        <authorList>
            <consortium name="RefSeq"/>
        </authorList>
    </citation>
    <scope>IDENTIFICATION</scope>
    <source>
        <tissue evidence="4">Entire body</tissue>
    </source>
</reference>
<dbReference type="KEGG" id="apln:108739037"/>
<dbReference type="AlphaFoldDB" id="A0A1W4X798"/>
<dbReference type="GeneID" id="108739037"/>
<dbReference type="RefSeq" id="XP_018328215.1">
    <property type="nucleotide sequence ID" value="XM_018472713.2"/>
</dbReference>
<evidence type="ECO:0000259" key="2">
    <source>
        <dbReference type="Pfam" id="PF14838"/>
    </source>
</evidence>
<feature type="domain" description="Integrator complex subunit 5 C-terminal" evidence="2">
    <location>
        <begin position="233"/>
        <end position="944"/>
    </location>
</feature>
<accession>A0A1W4X798</accession>
<organism evidence="3 4">
    <name type="scientific">Agrilus planipennis</name>
    <name type="common">Emerald ash borer</name>
    <name type="synonym">Agrilus marcopoli</name>
    <dbReference type="NCBI Taxonomy" id="224129"/>
    <lineage>
        <taxon>Eukaryota</taxon>
        <taxon>Metazoa</taxon>
        <taxon>Ecdysozoa</taxon>
        <taxon>Arthropoda</taxon>
        <taxon>Hexapoda</taxon>
        <taxon>Insecta</taxon>
        <taxon>Pterygota</taxon>
        <taxon>Neoptera</taxon>
        <taxon>Endopterygota</taxon>
        <taxon>Coleoptera</taxon>
        <taxon>Polyphaga</taxon>
        <taxon>Elateriformia</taxon>
        <taxon>Buprestoidea</taxon>
        <taxon>Buprestidae</taxon>
        <taxon>Agrilinae</taxon>
        <taxon>Agrilus</taxon>
    </lineage>
</organism>
<proteinExistence type="predicted"/>
<dbReference type="CTD" id="4958"/>
<protein>
    <submittedName>
        <fullName evidence="4">Integrator complex subunit 5 isoform X1</fullName>
    </submittedName>
</protein>
<dbReference type="GO" id="GO:0034472">
    <property type="term" value="P:snRNA 3'-end processing"/>
    <property type="evidence" value="ECO:0007669"/>
    <property type="project" value="TreeGrafter"/>
</dbReference>
<dbReference type="InterPro" id="IPR029444">
    <property type="entry name" value="INTS5_C"/>
</dbReference>
<dbReference type="STRING" id="224129.A0A1W4X798"/>
<dbReference type="InParanoid" id="A0A1W4X798"/>
<dbReference type="OrthoDB" id="69088at2759"/>
<dbReference type="Proteomes" id="UP000192223">
    <property type="component" value="Unplaced"/>
</dbReference>
<dbReference type="Pfam" id="PF14837">
    <property type="entry name" value="INTS5_N"/>
    <property type="match status" value="1"/>
</dbReference>
<keyword evidence="3" id="KW-1185">Reference proteome</keyword>
<dbReference type="InterPro" id="IPR040316">
    <property type="entry name" value="INTS5"/>
</dbReference>
<dbReference type="PANTHER" id="PTHR31697:SF2">
    <property type="entry name" value="INTEGRATOR COMPLEX SUBUNIT 5"/>
    <property type="match status" value="1"/>
</dbReference>
<dbReference type="PANTHER" id="PTHR31697">
    <property type="entry name" value="INTEGRATOR COMPLEX SUBUNIT 5"/>
    <property type="match status" value="1"/>
</dbReference>
<dbReference type="FunCoup" id="A0A1W4X798">
    <property type="interactions" value="2203"/>
</dbReference>
<evidence type="ECO:0000259" key="1">
    <source>
        <dbReference type="Pfam" id="PF14837"/>
    </source>
</evidence>
<dbReference type="GO" id="GO:0032039">
    <property type="term" value="C:integrator complex"/>
    <property type="evidence" value="ECO:0007669"/>
    <property type="project" value="InterPro"/>
</dbReference>
<feature type="domain" description="Integrator complex subunit 5 N-terminal" evidence="1">
    <location>
        <begin position="14"/>
        <end position="221"/>
    </location>
</feature>
<dbReference type="Pfam" id="PF14838">
    <property type="entry name" value="INTS5_C"/>
    <property type="match status" value="1"/>
</dbReference>
<evidence type="ECO:0000313" key="4">
    <source>
        <dbReference type="RefSeq" id="XP_018328215.1"/>
    </source>
</evidence>
<dbReference type="InterPro" id="IPR029445">
    <property type="entry name" value="INTS5_N"/>
</dbReference>